<gene>
    <name evidence="1" type="ORF">CEXT_98541</name>
</gene>
<proteinExistence type="predicted"/>
<accession>A0AAV4XJV8</accession>
<evidence type="ECO:0000313" key="1">
    <source>
        <dbReference type="EMBL" id="GIY94215.1"/>
    </source>
</evidence>
<dbReference type="Proteomes" id="UP001054945">
    <property type="component" value="Unassembled WGS sequence"/>
</dbReference>
<reference evidence="1 2" key="1">
    <citation type="submission" date="2021-06" db="EMBL/GenBank/DDBJ databases">
        <title>Caerostris extrusa draft genome.</title>
        <authorList>
            <person name="Kono N."/>
            <person name="Arakawa K."/>
        </authorList>
    </citation>
    <scope>NUCLEOTIDE SEQUENCE [LARGE SCALE GENOMIC DNA]</scope>
</reference>
<name>A0AAV4XJV8_CAEEX</name>
<dbReference type="AlphaFoldDB" id="A0AAV4XJV8"/>
<protein>
    <submittedName>
        <fullName evidence="1">Uncharacterized protein</fullName>
    </submittedName>
</protein>
<organism evidence="1 2">
    <name type="scientific">Caerostris extrusa</name>
    <name type="common">Bark spider</name>
    <name type="synonym">Caerostris bankana</name>
    <dbReference type="NCBI Taxonomy" id="172846"/>
    <lineage>
        <taxon>Eukaryota</taxon>
        <taxon>Metazoa</taxon>
        <taxon>Ecdysozoa</taxon>
        <taxon>Arthropoda</taxon>
        <taxon>Chelicerata</taxon>
        <taxon>Arachnida</taxon>
        <taxon>Araneae</taxon>
        <taxon>Araneomorphae</taxon>
        <taxon>Entelegynae</taxon>
        <taxon>Araneoidea</taxon>
        <taxon>Araneidae</taxon>
        <taxon>Caerostris</taxon>
    </lineage>
</organism>
<dbReference type="EMBL" id="BPLR01017758">
    <property type="protein sequence ID" value="GIY94215.1"/>
    <property type="molecule type" value="Genomic_DNA"/>
</dbReference>
<keyword evidence="2" id="KW-1185">Reference proteome</keyword>
<comment type="caution">
    <text evidence="1">The sequence shown here is derived from an EMBL/GenBank/DDBJ whole genome shotgun (WGS) entry which is preliminary data.</text>
</comment>
<evidence type="ECO:0000313" key="2">
    <source>
        <dbReference type="Proteomes" id="UP001054945"/>
    </source>
</evidence>
<sequence length="133" mass="15096">MLRGQDNFRISLFRRTCRINNSRGWVCEEISRNENGVATDLGGGERAENGGCNFRQKQSSSLRTFLRTVDLINIPFTYPPLQCTPQQGIPSVKPIVMYLVECYTLDRHYPGKRDLEPRLALPISPGWDRGGPI</sequence>